<protein>
    <recommendedName>
        <fullName evidence="1">DNA topoisomerase I catalytic core eukaryotic-type domain-containing protein</fullName>
    </recommendedName>
</protein>
<dbReference type="Gene3D" id="1.10.132.120">
    <property type="match status" value="1"/>
</dbReference>
<evidence type="ECO:0000313" key="3">
    <source>
        <dbReference type="Proteomes" id="UP000176037"/>
    </source>
</evidence>
<dbReference type="GO" id="GO:0006265">
    <property type="term" value="P:DNA topological change"/>
    <property type="evidence" value="ECO:0007669"/>
    <property type="project" value="InterPro"/>
</dbReference>
<feature type="domain" description="DNA topoisomerase I catalytic core eukaryotic-type" evidence="1">
    <location>
        <begin position="32"/>
        <end position="120"/>
    </location>
</feature>
<dbReference type="STRING" id="1856405.BFC17_01480"/>
<dbReference type="Proteomes" id="UP000176037">
    <property type="component" value="Unassembled WGS sequence"/>
</dbReference>
<name>A0A1E8FBU8_9ALTE</name>
<dbReference type="SUPFAM" id="SSF56349">
    <property type="entry name" value="DNA breaking-rejoining enzymes"/>
    <property type="match status" value="1"/>
</dbReference>
<evidence type="ECO:0000313" key="2">
    <source>
        <dbReference type="EMBL" id="OFI32973.1"/>
    </source>
</evidence>
<dbReference type="RefSeq" id="WP_070177350.1">
    <property type="nucleotide sequence ID" value="NZ_BMJR01000002.1"/>
</dbReference>
<keyword evidence="3" id="KW-1185">Reference proteome</keyword>
<accession>A0A1E8FBU8</accession>
<comment type="caution">
    <text evidence="2">The sequence shown here is derived from an EMBL/GenBank/DDBJ whole genome shotgun (WGS) entry which is preliminary data.</text>
</comment>
<dbReference type="AlphaFoldDB" id="A0A1E8FBU8"/>
<dbReference type="InterPro" id="IPR011010">
    <property type="entry name" value="DNA_brk_join_enz"/>
</dbReference>
<evidence type="ECO:0000259" key="1">
    <source>
        <dbReference type="Pfam" id="PF01028"/>
    </source>
</evidence>
<organism evidence="2 3">
    <name type="scientific">Alteromonas lipolytica</name>
    <dbReference type="NCBI Taxonomy" id="1856405"/>
    <lineage>
        <taxon>Bacteria</taxon>
        <taxon>Pseudomonadati</taxon>
        <taxon>Pseudomonadota</taxon>
        <taxon>Gammaproteobacteria</taxon>
        <taxon>Alteromonadales</taxon>
        <taxon>Alteromonadaceae</taxon>
        <taxon>Alteromonas/Salinimonas group</taxon>
        <taxon>Alteromonas</taxon>
    </lineage>
</organism>
<gene>
    <name evidence="2" type="ORF">BFC17_01480</name>
</gene>
<proteinExistence type="predicted"/>
<dbReference type="EMBL" id="MJIC01000015">
    <property type="protein sequence ID" value="OFI32973.1"/>
    <property type="molecule type" value="Genomic_DNA"/>
</dbReference>
<dbReference type="Gene3D" id="3.90.15.10">
    <property type="entry name" value="Topoisomerase I, Chain A, domain 3"/>
    <property type="match status" value="1"/>
</dbReference>
<sequence length="152" mass="16525">MEISDPVASQLISESAAQPGYPLLRYKKNGHWQDLLSDDVNEHLQGLTGLPVSAKDFRTWTGTRLAMQLACEAAEHTEAHPSRKFDSTLVKLVAGELGNTPAICKKYYIHPAVLSALTTNYNRDGSAPEFTAPVDWLGTSLTSSENAVLALL</sequence>
<dbReference type="GO" id="GO:0003917">
    <property type="term" value="F:DNA topoisomerase type I (single strand cut, ATP-independent) activity"/>
    <property type="evidence" value="ECO:0007669"/>
    <property type="project" value="InterPro"/>
</dbReference>
<dbReference type="InterPro" id="IPR014711">
    <property type="entry name" value="TopoI_cat_a-hlx-sub_euk"/>
</dbReference>
<dbReference type="InterPro" id="IPR013500">
    <property type="entry name" value="TopoI_cat_euk"/>
</dbReference>
<reference evidence="2 3" key="1">
    <citation type="submission" date="2016-09" db="EMBL/GenBank/DDBJ databases">
        <title>Alteromonas lipolytica, a new species isolated from sea water.</title>
        <authorList>
            <person name="Wu Y.-H."/>
            <person name="Cheng H."/>
            <person name="Xu X.-W."/>
        </authorList>
    </citation>
    <scope>NUCLEOTIDE SEQUENCE [LARGE SCALE GENOMIC DNA]</scope>
    <source>
        <strain evidence="2 3">JW12</strain>
    </source>
</reference>
<dbReference type="Pfam" id="PF01028">
    <property type="entry name" value="Topoisom_I"/>
    <property type="match status" value="1"/>
</dbReference>
<dbReference type="GO" id="GO:0003677">
    <property type="term" value="F:DNA binding"/>
    <property type="evidence" value="ECO:0007669"/>
    <property type="project" value="InterPro"/>
</dbReference>